<name>A0A1C1CMR3_9EURO</name>
<dbReference type="AlphaFoldDB" id="A0A1C1CMR3"/>
<dbReference type="VEuPathDB" id="FungiDB:CLCR_07057"/>
<feature type="compositionally biased region" description="Polar residues" evidence="1">
    <location>
        <begin position="162"/>
        <end position="187"/>
    </location>
</feature>
<dbReference type="EMBL" id="LGRB01000010">
    <property type="protein sequence ID" value="OCT49741.1"/>
    <property type="molecule type" value="Genomic_DNA"/>
</dbReference>
<protein>
    <submittedName>
        <fullName evidence="2">Uncharacterized protein</fullName>
    </submittedName>
</protein>
<comment type="caution">
    <text evidence="2">The sequence shown here is derived from an EMBL/GenBank/DDBJ whole genome shotgun (WGS) entry which is preliminary data.</text>
</comment>
<accession>A0A1C1CMR3</accession>
<evidence type="ECO:0000313" key="2">
    <source>
        <dbReference type="EMBL" id="OCT49741.1"/>
    </source>
</evidence>
<keyword evidence="3" id="KW-1185">Reference proteome</keyword>
<reference evidence="3" key="1">
    <citation type="submission" date="2015-07" db="EMBL/GenBank/DDBJ databases">
        <authorList>
            <person name="Teixeira M.M."/>
            <person name="Souza R.C."/>
            <person name="Almeida L.G."/>
            <person name="Vicente V.A."/>
            <person name="de Hoog S."/>
            <person name="Bocca A.L."/>
            <person name="de Almeida S.R."/>
            <person name="Vasconcelos A.T."/>
            <person name="Felipe M.S."/>
        </authorList>
    </citation>
    <scope>NUCLEOTIDE SEQUENCE [LARGE SCALE GENOMIC DNA]</scope>
    <source>
        <strain evidence="3">KSF</strain>
    </source>
</reference>
<dbReference type="OrthoDB" id="4165735at2759"/>
<evidence type="ECO:0000256" key="1">
    <source>
        <dbReference type="SAM" id="MobiDB-lite"/>
    </source>
</evidence>
<dbReference type="VEuPathDB" id="FungiDB:G647_08665"/>
<organism evidence="2 3">
    <name type="scientific">Cladophialophora carrionii</name>
    <dbReference type="NCBI Taxonomy" id="86049"/>
    <lineage>
        <taxon>Eukaryota</taxon>
        <taxon>Fungi</taxon>
        <taxon>Dikarya</taxon>
        <taxon>Ascomycota</taxon>
        <taxon>Pezizomycotina</taxon>
        <taxon>Eurotiomycetes</taxon>
        <taxon>Chaetothyriomycetidae</taxon>
        <taxon>Chaetothyriales</taxon>
        <taxon>Herpotrichiellaceae</taxon>
        <taxon>Cladophialophora</taxon>
    </lineage>
</organism>
<gene>
    <name evidence="2" type="ORF">CLCR_07057</name>
</gene>
<feature type="region of interest" description="Disordered" evidence="1">
    <location>
        <begin position="93"/>
        <end position="187"/>
    </location>
</feature>
<proteinExistence type="predicted"/>
<sequence length="506" mass="57265">MTGGPHRRWSVEENLILEALVDGNTEKILGKRAELARMIYERLNECAPNDNSRTVEKVRYKMDHYIYKLKRGRRTSRAEPTSPGLVGKQLRLRDNTHVDSVTTRPSSRRRQVPKVVMSLRSSSAPRRKLELPHPPTPPAPVKQHPGPKLSIREIQGPRQERTQQVNGQTLPSASLNSEPRGTTTTASGIKLSARSMMEVEPWERKHIEILRSLMAQGSYSAPPRHSHVRTALGNITLQIEHSIECYRQAHPCSYLDLATASDDARNLSQVSFTASTPSTVVDMMETASSHPAIWLDDILQLFISNAVFTWAFNGFKEDPQIQMPSAVQRTFNRLAQYDPEAVRRLNIATKLDLLDATVRPRLPVYAEEFQIRLFNIFKSMRVAPPETDPTCEVACGSPEYSQAKHREFKKITRTVFLDTLSLRADLARCDRKYFAQFFKQGEPFDEESMEPHRQDLENALRDSTVYICLRPAILSFPRESDSEAPSPSQGVVVVKAKVVVTRSSQA</sequence>
<evidence type="ECO:0000313" key="3">
    <source>
        <dbReference type="Proteomes" id="UP000094526"/>
    </source>
</evidence>
<dbReference type="Proteomes" id="UP000094526">
    <property type="component" value="Unassembled WGS sequence"/>
</dbReference>